<dbReference type="AlphaFoldDB" id="A0A0Q3H5D4"/>
<evidence type="ECO:0000313" key="2">
    <source>
        <dbReference type="EnsemblPlants" id="KQK18095"/>
    </source>
</evidence>
<gene>
    <name evidence="1" type="ORF">BRADI_1g38702v3</name>
</gene>
<dbReference type="Gramene" id="KQK18095">
    <property type="protein sequence ID" value="KQK18095"/>
    <property type="gene ID" value="BRADI_1g38702v3"/>
</dbReference>
<sequence>MKYSLGYSHSIPRCRGRFFLPFSQYVVRFRFLIIDCRLALTTKPAVSLAFVTACIQNSKGKHTDGKGESPSTAPEFLYARSHTRFNGKRDKLFSALISVTLKPP</sequence>
<reference evidence="1" key="2">
    <citation type="submission" date="2017-06" db="EMBL/GenBank/DDBJ databases">
        <title>WGS assembly of Brachypodium distachyon.</title>
        <authorList>
            <consortium name="The International Brachypodium Initiative"/>
            <person name="Lucas S."/>
            <person name="Harmon-Smith M."/>
            <person name="Lail K."/>
            <person name="Tice H."/>
            <person name="Grimwood J."/>
            <person name="Bruce D."/>
            <person name="Barry K."/>
            <person name="Shu S."/>
            <person name="Lindquist E."/>
            <person name="Wang M."/>
            <person name="Pitluck S."/>
            <person name="Vogel J.P."/>
            <person name="Garvin D.F."/>
            <person name="Mockler T.C."/>
            <person name="Schmutz J."/>
            <person name="Rokhsar D."/>
            <person name="Bevan M.W."/>
        </authorList>
    </citation>
    <scope>NUCLEOTIDE SEQUENCE</scope>
    <source>
        <strain evidence="1">Bd21</strain>
    </source>
</reference>
<accession>A0A0Q3H5D4</accession>
<name>A0A0Q3H5D4_BRADI</name>
<organism evidence="1">
    <name type="scientific">Brachypodium distachyon</name>
    <name type="common">Purple false brome</name>
    <name type="synonym">Trachynia distachya</name>
    <dbReference type="NCBI Taxonomy" id="15368"/>
    <lineage>
        <taxon>Eukaryota</taxon>
        <taxon>Viridiplantae</taxon>
        <taxon>Streptophyta</taxon>
        <taxon>Embryophyta</taxon>
        <taxon>Tracheophyta</taxon>
        <taxon>Spermatophyta</taxon>
        <taxon>Magnoliopsida</taxon>
        <taxon>Liliopsida</taxon>
        <taxon>Poales</taxon>
        <taxon>Poaceae</taxon>
        <taxon>BOP clade</taxon>
        <taxon>Pooideae</taxon>
        <taxon>Stipodae</taxon>
        <taxon>Brachypodieae</taxon>
        <taxon>Brachypodium</taxon>
    </lineage>
</organism>
<evidence type="ECO:0000313" key="1">
    <source>
        <dbReference type="EMBL" id="KQK18095.1"/>
    </source>
</evidence>
<reference evidence="2" key="3">
    <citation type="submission" date="2018-08" db="UniProtKB">
        <authorList>
            <consortium name="EnsemblPlants"/>
        </authorList>
    </citation>
    <scope>IDENTIFICATION</scope>
    <source>
        <strain evidence="2">cv. Bd21</strain>
    </source>
</reference>
<evidence type="ECO:0000313" key="3">
    <source>
        <dbReference type="Proteomes" id="UP000008810"/>
    </source>
</evidence>
<proteinExistence type="predicted"/>
<keyword evidence="3" id="KW-1185">Reference proteome</keyword>
<reference evidence="1 2" key="1">
    <citation type="journal article" date="2010" name="Nature">
        <title>Genome sequencing and analysis of the model grass Brachypodium distachyon.</title>
        <authorList>
            <consortium name="International Brachypodium Initiative"/>
        </authorList>
    </citation>
    <scope>NUCLEOTIDE SEQUENCE [LARGE SCALE GENOMIC DNA]</scope>
    <source>
        <strain evidence="1 2">Bd21</strain>
    </source>
</reference>
<dbReference type="Proteomes" id="UP000008810">
    <property type="component" value="Chromosome 1"/>
</dbReference>
<dbReference type="EnsemblPlants" id="KQK18095">
    <property type="protein sequence ID" value="KQK18095"/>
    <property type="gene ID" value="BRADI_1g38702v3"/>
</dbReference>
<dbReference type="EMBL" id="CM000880">
    <property type="protein sequence ID" value="KQK18095.1"/>
    <property type="molecule type" value="Genomic_DNA"/>
</dbReference>
<protein>
    <submittedName>
        <fullName evidence="1 2">Uncharacterized protein</fullName>
    </submittedName>
</protein>
<dbReference type="InParanoid" id="A0A0Q3H5D4"/>